<sequence length="62" mass="7260">MRQISVKNIYNPPQRLEPGRVDKEHLTILIDISSIRSAKVILALYEYYSHGKKERLFVRSMG</sequence>
<organism evidence="3">
    <name type="scientific">Escherichia coli O169:H41</name>
    <dbReference type="NCBI Taxonomy" id="1446701"/>
    <lineage>
        <taxon>Bacteria</taxon>
        <taxon>Pseudomonadati</taxon>
        <taxon>Pseudomonadota</taxon>
        <taxon>Gammaproteobacteria</taxon>
        <taxon>Enterobacterales</taxon>
        <taxon>Enterobacteriaceae</taxon>
        <taxon>Escherichia</taxon>
    </lineage>
</organism>
<dbReference type="InterPro" id="IPR053721">
    <property type="entry name" value="Fimbrial_Adhesin_Reg"/>
</dbReference>
<dbReference type="EMBL" id="AP014654">
    <property type="protein sequence ID" value="BAT57218.1"/>
    <property type="molecule type" value="Genomic_DNA"/>
</dbReference>
<accession>A0A0S3PN79</accession>
<evidence type="ECO:0000256" key="1">
    <source>
        <dbReference type="ARBA" id="ARBA00023015"/>
    </source>
</evidence>
<proteinExistence type="predicted"/>
<dbReference type="GO" id="GO:0006355">
    <property type="term" value="P:regulation of DNA-templated transcription"/>
    <property type="evidence" value="ECO:0007669"/>
    <property type="project" value="InterPro"/>
</dbReference>
<gene>
    <name evidence="3" type="primary">fanB</name>
</gene>
<keyword evidence="2" id="KW-0804">Transcription</keyword>
<keyword evidence="1" id="KW-0805">Transcription regulation</keyword>
<dbReference type="AlphaFoldDB" id="A0A0S3PN79"/>
<protein>
    <submittedName>
        <fullName evidence="3">Regulatory protein FanB</fullName>
    </submittedName>
</protein>
<name>A0A0S3PN79_ECOLX</name>
<evidence type="ECO:0000256" key="2">
    <source>
        <dbReference type="ARBA" id="ARBA00023163"/>
    </source>
</evidence>
<keyword evidence="3" id="KW-0614">Plasmid</keyword>
<dbReference type="Pfam" id="PF03333">
    <property type="entry name" value="PapB"/>
    <property type="match status" value="1"/>
</dbReference>
<reference evidence="3" key="1">
    <citation type="journal article" date="2015" name="Virulence">
        <title>Characterization of unstable pEntYN10 from enterotoxigenic Escherichia coli (ETEC) O169:H41.</title>
        <authorList>
            <person name="Ban E."/>
            <person name="Yoshida Y."/>
            <person name="Wakushima M."/>
            <person name="Wajima T."/>
            <person name="Hamabata T."/>
            <person name="Ichikawa N."/>
            <person name="Abe H."/>
            <person name="Horiguchi Y."/>
            <person name="Hara-Kudo Y."/>
            <person name="Kage-Nakadai E."/>
            <person name="Yamamoto T."/>
            <person name="Wada T."/>
            <person name="Nishikawa Y."/>
        </authorList>
    </citation>
    <scope>NUCLEOTIDE SEQUENCE</scope>
    <source>
        <strain evidence="3">O169:H41</strain>
        <plasmid evidence="3">pEntYN10</plasmid>
    </source>
</reference>
<geneLocation type="plasmid" evidence="3">
    <name>pEntYN10</name>
</geneLocation>
<evidence type="ECO:0000313" key="3">
    <source>
        <dbReference type="EMBL" id="BAT57218.1"/>
    </source>
</evidence>
<dbReference type="Gene3D" id="1.10.10.2690">
    <property type="match status" value="1"/>
</dbReference>
<dbReference type="InterPro" id="IPR004356">
    <property type="entry name" value="Adhesin_operon_reg_prot"/>
</dbReference>